<reference evidence="1 2" key="1">
    <citation type="submission" date="2013-08" db="EMBL/GenBank/DDBJ databases">
        <title>Genome sequencing of Cellulomonas bogoriensis 69B4.</title>
        <authorList>
            <person name="Chen F."/>
            <person name="Li Y."/>
            <person name="Wang G."/>
        </authorList>
    </citation>
    <scope>NUCLEOTIDE SEQUENCE [LARGE SCALE GENOMIC DNA]</scope>
    <source>
        <strain evidence="1 2">69B4</strain>
    </source>
</reference>
<dbReference type="Proteomes" id="UP000054314">
    <property type="component" value="Unassembled WGS sequence"/>
</dbReference>
<dbReference type="EMBL" id="AXCZ01000024">
    <property type="protein sequence ID" value="KGM13799.1"/>
    <property type="molecule type" value="Genomic_DNA"/>
</dbReference>
<comment type="caution">
    <text evidence="1">The sequence shown here is derived from an EMBL/GenBank/DDBJ whole genome shotgun (WGS) entry which is preliminary data.</text>
</comment>
<organism evidence="1 2">
    <name type="scientific">Cellulomonas bogoriensis 69B4 = DSM 16987</name>
    <dbReference type="NCBI Taxonomy" id="1386082"/>
    <lineage>
        <taxon>Bacteria</taxon>
        <taxon>Bacillati</taxon>
        <taxon>Actinomycetota</taxon>
        <taxon>Actinomycetes</taxon>
        <taxon>Micrococcales</taxon>
        <taxon>Cellulomonadaceae</taxon>
        <taxon>Cellulomonas</taxon>
    </lineage>
</organism>
<evidence type="ECO:0000313" key="1">
    <source>
        <dbReference type="EMBL" id="KGM13799.1"/>
    </source>
</evidence>
<name>A0A0A0C384_9CELL</name>
<proteinExistence type="predicted"/>
<evidence type="ECO:0000313" key="2">
    <source>
        <dbReference type="Proteomes" id="UP000054314"/>
    </source>
</evidence>
<protein>
    <submittedName>
        <fullName evidence="1">Uncharacterized protein</fullName>
    </submittedName>
</protein>
<accession>A0A0A0C384</accession>
<dbReference type="AlphaFoldDB" id="A0A0A0C384"/>
<gene>
    <name evidence="1" type="ORF">N869_09555</name>
</gene>
<keyword evidence="2" id="KW-1185">Reference proteome</keyword>
<sequence length="198" mass="20403">MKSAMTVKVAWAAPGAVGALRAAYLAAVAVVISLVALAQPSAATIYHYDAAAYVYDGPALLSSPDTVATDARGSPSRPGAASWVSPVSAACDVVAANTVDNVLPTPQVSSARLQNLVDNLYKGTTNPNRVGTGTTMDAIRSEMATGVPTAGRMHTVKGQETLQGLNNRLRRNPDAPYQDRLVAQSLADELARVLGGGS</sequence>